<dbReference type="AlphaFoldDB" id="A0A518CPV7"/>
<dbReference type="PANTHER" id="PTHR43072">
    <property type="entry name" value="N-ACETYLTRANSFERASE"/>
    <property type="match status" value="1"/>
</dbReference>
<dbReference type="RefSeq" id="WP_197440216.1">
    <property type="nucleotide sequence ID" value="NZ_CP036281.1"/>
</dbReference>
<name>A0A518CPV7_9PLAN</name>
<sequence>MSKIAPSQTLTLRAARINDLDDLLQIESESFSTESYPLTSRRQFRYLLTKAKNVELFVACLDKNVVGYGLLFFRKNSFWGRLYSISVRPEYQGGAVGKQLFERAEQRIRKRKQKGMLLEIRADNQKHLKRYLGLGYQLIDTIPDYYPDGSAALKLRKEL</sequence>
<dbReference type="SUPFAM" id="SSF55729">
    <property type="entry name" value="Acyl-CoA N-acyltransferases (Nat)"/>
    <property type="match status" value="1"/>
</dbReference>
<protein>
    <submittedName>
        <fullName evidence="4">Ribosomal-protein-alanine N-acetyltransferase</fullName>
    </submittedName>
</protein>
<proteinExistence type="predicted"/>
<dbReference type="PROSITE" id="PS51186">
    <property type="entry name" value="GNAT"/>
    <property type="match status" value="1"/>
</dbReference>
<evidence type="ECO:0000259" key="3">
    <source>
        <dbReference type="PROSITE" id="PS51186"/>
    </source>
</evidence>
<evidence type="ECO:0000256" key="2">
    <source>
        <dbReference type="ARBA" id="ARBA00023315"/>
    </source>
</evidence>
<keyword evidence="5" id="KW-1185">Reference proteome</keyword>
<feature type="domain" description="N-acetyltransferase" evidence="3">
    <location>
        <begin position="10"/>
        <end position="159"/>
    </location>
</feature>
<keyword evidence="2" id="KW-0012">Acyltransferase</keyword>
<dbReference type="CDD" id="cd04301">
    <property type="entry name" value="NAT_SF"/>
    <property type="match status" value="1"/>
</dbReference>
<dbReference type="Proteomes" id="UP000317178">
    <property type="component" value="Chromosome"/>
</dbReference>
<dbReference type="Gene3D" id="3.40.630.30">
    <property type="match status" value="1"/>
</dbReference>
<dbReference type="EMBL" id="CP036281">
    <property type="protein sequence ID" value="QDU81253.1"/>
    <property type="molecule type" value="Genomic_DNA"/>
</dbReference>
<evidence type="ECO:0000313" key="5">
    <source>
        <dbReference type="Proteomes" id="UP000317178"/>
    </source>
</evidence>
<accession>A0A518CPV7</accession>
<dbReference type="InterPro" id="IPR016181">
    <property type="entry name" value="Acyl_CoA_acyltransferase"/>
</dbReference>
<reference evidence="4 5" key="1">
    <citation type="submission" date="2019-02" db="EMBL/GenBank/DDBJ databases">
        <title>Deep-cultivation of Planctomycetes and their phenomic and genomic characterization uncovers novel biology.</title>
        <authorList>
            <person name="Wiegand S."/>
            <person name="Jogler M."/>
            <person name="Boedeker C."/>
            <person name="Pinto D."/>
            <person name="Vollmers J."/>
            <person name="Rivas-Marin E."/>
            <person name="Kohn T."/>
            <person name="Peeters S.H."/>
            <person name="Heuer A."/>
            <person name="Rast P."/>
            <person name="Oberbeckmann S."/>
            <person name="Bunk B."/>
            <person name="Jeske O."/>
            <person name="Meyerdierks A."/>
            <person name="Storesund J.E."/>
            <person name="Kallscheuer N."/>
            <person name="Luecker S."/>
            <person name="Lage O.M."/>
            <person name="Pohl T."/>
            <person name="Merkel B.J."/>
            <person name="Hornburger P."/>
            <person name="Mueller R.-W."/>
            <person name="Bruemmer F."/>
            <person name="Labrenz M."/>
            <person name="Spormann A.M."/>
            <person name="Op den Camp H."/>
            <person name="Overmann J."/>
            <person name="Amann R."/>
            <person name="Jetten M.S.M."/>
            <person name="Mascher T."/>
            <person name="Medema M.H."/>
            <person name="Devos D.P."/>
            <person name="Kaster A.-K."/>
            <person name="Ovreas L."/>
            <person name="Rohde M."/>
            <person name="Galperin M.Y."/>
            <person name="Jogler C."/>
        </authorList>
    </citation>
    <scope>NUCLEOTIDE SEQUENCE [LARGE SCALE GENOMIC DNA]</scope>
    <source>
        <strain evidence="4 5">Pla110</strain>
    </source>
</reference>
<organism evidence="4 5">
    <name type="scientific">Polystyrenella longa</name>
    <dbReference type="NCBI Taxonomy" id="2528007"/>
    <lineage>
        <taxon>Bacteria</taxon>
        <taxon>Pseudomonadati</taxon>
        <taxon>Planctomycetota</taxon>
        <taxon>Planctomycetia</taxon>
        <taxon>Planctomycetales</taxon>
        <taxon>Planctomycetaceae</taxon>
        <taxon>Polystyrenella</taxon>
    </lineage>
</organism>
<evidence type="ECO:0000313" key="4">
    <source>
        <dbReference type="EMBL" id="QDU81253.1"/>
    </source>
</evidence>
<dbReference type="GO" id="GO:0016747">
    <property type="term" value="F:acyltransferase activity, transferring groups other than amino-acyl groups"/>
    <property type="evidence" value="ECO:0007669"/>
    <property type="project" value="InterPro"/>
</dbReference>
<dbReference type="PANTHER" id="PTHR43072:SF23">
    <property type="entry name" value="UPF0039 PROTEIN C11D3.02C"/>
    <property type="match status" value="1"/>
</dbReference>
<keyword evidence="1 4" id="KW-0808">Transferase</keyword>
<dbReference type="KEGG" id="plon:Pla110_29920"/>
<gene>
    <name evidence="4" type="ORF">Pla110_29920</name>
</gene>
<dbReference type="InterPro" id="IPR000182">
    <property type="entry name" value="GNAT_dom"/>
</dbReference>
<dbReference type="Pfam" id="PF00583">
    <property type="entry name" value="Acetyltransf_1"/>
    <property type="match status" value="1"/>
</dbReference>
<evidence type="ECO:0000256" key="1">
    <source>
        <dbReference type="ARBA" id="ARBA00022679"/>
    </source>
</evidence>